<keyword evidence="1" id="KW-0732">Signal</keyword>
<protein>
    <recommendedName>
        <fullName evidence="4">DUF4156 domain-containing protein</fullName>
    </recommendedName>
</protein>
<dbReference type="RefSeq" id="WP_035232125.1">
    <property type="nucleotide sequence ID" value="NZ_ARXV01000005.1"/>
</dbReference>
<keyword evidence="3" id="KW-1185">Reference proteome</keyword>
<dbReference type="PATRIC" id="fig|1177154.3.peg.1669"/>
<feature type="signal peptide" evidence="1">
    <location>
        <begin position="1"/>
        <end position="18"/>
    </location>
</feature>
<sequence>MRLLIATALILSASFAQADKVLILRDAPKDCEEKGEVSITTGGPVQGMLFSDAWINNNATKKIKKAIKKADGNVGTIKDRREFMMESQFRGLERIELDAWAWKCEKKDSSE</sequence>
<evidence type="ECO:0000256" key="1">
    <source>
        <dbReference type="SAM" id="SignalP"/>
    </source>
</evidence>
<evidence type="ECO:0000313" key="2">
    <source>
        <dbReference type="EMBL" id="KGD65205.1"/>
    </source>
</evidence>
<dbReference type="EMBL" id="ARXV01000005">
    <property type="protein sequence ID" value="KGD65205.1"/>
    <property type="molecule type" value="Genomic_DNA"/>
</dbReference>
<dbReference type="STRING" id="1177154.Y5S_01639"/>
<dbReference type="Proteomes" id="UP000029444">
    <property type="component" value="Unassembled WGS sequence"/>
</dbReference>
<feature type="chain" id="PRO_5001919012" description="DUF4156 domain-containing protein" evidence="1">
    <location>
        <begin position="19"/>
        <end position="111"/>
    </location>
</feature>
<accession>A0A095URR4</accession>
<evidence type="ECO:0000313" key="3">
    <source>
        <dbReference type="Proteomes" id="UP000029444"/>
    </source>
</evidence>
<proteinExistence type="predicted"/>
<gene>
    <name evidence="2" type="ORF">Y5S_01639</name>
</gene>
<dbReference type="OrthoDB" id="6080516at2"/>
<name>A0A095URR4_9GAMM</name>
<organism evidence="2 3">
    <name type="scientific">Alcanivorax nanhaiticus</name>
    <dbReference type="NCBI Taxonomy" id="1177154"/>
    <lineage>
        <taxon>Bacteria</taxon>
        <taxon>Pseudomonadati</taxon>
        <taxon>Pseudomonadota</taxon>
        <taxon>Gammaproteobacteria</taxon>
        <taxon>Oceanospirillales</taxon>
        <taxon>Alcanivoracaceae</taxon>
        <taxon>Alcanivorax</taxon>
    </lineage>
</organism>
<dbReference type="AlphaFoldDB" id="A0A095URR4"/>
<evidence type="ECO:0008006" key="4">
    <source>
        <dbReference type="Google" id="ProtNLM"/>
    </source>
</evidence>
<comment type="caution">
    <text evidence="2">The sequence shown here is derived from an EMBL/GenBank/DDBJ whole genome shotgun (WGS) entry which is preliminary data.</text>
</comment>
<reference evidence="2 3" key="1">
    <citation type="submission" date="2012-09" db="EMBL/GenBank/DDBJ databases">
        <title>Genome Sequence of alkane-degrading Bacterium Alcanivorax sp. 19-m-6.</title>
        <authorList>
            <person name="Lai Q."/>
            <person name="Shao Z."/>
        </authorList>
    </citation>
    <scope>NUCLEOTIDE SEQUENCE [LARGE SCALE GENOMIC DNA]</scope>
    <source>
        <strain evidence="2 3">19-m-6</strain>
    </source>
</reference>